<sequence length="274" mass="31422">MHDILASSRHLRRKRFFLKAGLGLAAILLVSLGITGFFYIPKFKIKEISIEGADVLDKKEFSAEINDFLTRKLWKILPYDNIFIFPDGQTADEIMPKFPIIKSAVFRRDFPQKLSVFIEERKPAALLCRESEIQKLECAFADEAGFVFQLAPNFSGGIFLKFFDNRRQSTLAGAAIPADIGKNIIDAGEFRKLNYFVKLLSKENLAAGKIVIKDEGAYEIHLREKWQILLNDKNEPEQSFANLKLVLSQIIKEKTPQLEYIDLRLGNKVFYKLR</sequence>
<dbReference type="InterPro" id="IPR026579">
    <property type="entry name" value="FtsQ"/>
</dbReference>
<keyword evidence="5 8" id="KW-1133">Transmembrane helix</keyword>
<dbReference type="GO" id="GO:0016020">
    <property type="term" value="C:membrane"/>
    <property type="evidence" value="ECO:0007669"/>
    <property type="project" value="UniProtKB-SubCell"/>
</dbReference>
<dbReference type="PANTHER" id="PTHR35851:SF1">
    <property type="entry name" value="CELL DIVISION PROTEIN FTSQ"/>
    <property type="match status" value="1"/>
</dbReference>
<dbReference type="InterPro" id="IPR034746">
    <property type="entry name" value="POTRA"/>
</dbReference>
<evidence type="ECO:0000259" key="9">
    <source>
        <dbReference type="PROSITE" id="PS51779"/>
    </source>
</evidence>
<dbReference type="InterPro" id="IPR013685">
    <property type="entry name" value="POTRA_FtsQ_type"/>
</dbReference>
<dbReference type="Pfam" id="PF08478">
    <property type="entry name" value="POTRA_1"/>
    <property type="match status" value="1"/>
</dbReference>
<evidence type="ECO:0000256" key="5">
    <source>
        <dbReference type="ARBA" id="ARBA00022989"/>
    </source>
</evidence>
<feature type="transmembrane region" description="Helical" evidence="8">
    <location>
        <begin position="21"/>
        <end position="40"/>
    </location>
</feature>
<evidence type="ECO:0000256" key="2">
    <source>
        <dbReference type="ARBA" id="ARBA00022475"/>
    </source>
</evidence>
<evidence type="ECO:0000256" key="1">
    <source>
        <dbReference type="ARBA" id="ARBA00004370"/>
    </source>
</evidence>
<dbReference type="EMBL" id="MHRA01000025">
    <property type="protein sequence ID" value="OHA15292.1"/>
    <property type="molecule type" value="Genomic_DNA"/>
</dbReference>
<keyword evidence="7" id="KW-0131">Cell cycle</keyword>
<dbReference type="Proteomes" id="UP000178116">
    <property type="component" value="Unassembled WGS sequence"/>
</dbReference>
<evidence type="ECO:0000256" key="8">
    <source>
        <dbReference type="SAM" id="Phobius"/>
    </source>
</evidence>
<protein>
    <recommendedName>
        <fullName evidence="9">POTRA domain-containing protein</fullName>
    </recommendedName>
</protein>
<dbReference type="AlphaFoldDB" id="A0A1G2LWP6"/>
<proteinExistence type="predicted"/>
<evidence type="ECO:0000256" key="7">
    <source>
        <dbReference type="ARBA" id="ARBA00023306"/>
    </source>
</evidence>
<organism evidence="10 11">
    <name type="scientific">Candidatus Tagabacteria bacterium RIFCSPLOWO2_01_FULL_42_9</name>
    <dbReference type="NCBI Taxonomy" id="1802296"/>
    <lineage>
        <taxon>Bacteria</taxon>
        <taxon>Candidatus Tagaibacteriota</taxon>
    </lineage>
</organism>
<evidence type="ECO:0000313" key="10">
    <source>
        <dbReference type="EMBL" id="OHA15292.1"/>
    </source>
</evidence>
<accession>A0A1G2LWP6</accession>
<dbReference type="GO" id="GO:0090529">
    <property type="term" value="P:cell septum assembly"/>
    <property type="evidence" value="ECO:0007669"/>
    <property type="project" value="InterPro"/>
</dbReference>
<comment type="subcellular location">
    <subcellularLocation>
        <location evidence="1">Membrane</location>
    </subcellularLocation>
</comment>
<reference evidence="10 11" key="1">
    <citation type="journal article" date="2016" name="Nat. Commun.">
        <title>Thousands of microbial genomes shed light on interconnected biogeochemical processes in an aquifer system.</title>
        <authorList>
            <person name="Anantharaman K."/>
            <person name="Brown C.T."/>
            <person name="Hug L.A."/>
            <person name="Sharon I."/>
            <person name="Castelle C.J."/>
            <person name="Probst A.J."/>
            <person name="Thomas B.C."/>
            <person name="Singh A."/>
            <person name="Wilkins M.J."/>
            <person name="Karaoz U."/>
            <person name="Brodie E.L."/>
            <person name="Williams K.H."/>
            <person name="Hubbard S.S."/>
            <person name="Banfield J.F."/>
        </authorList>
    </citation>
    <scope>NUCLEOTIDE SEQUENCE [LARGE SCALE GENOMIC DNA]</scope>
</reference>
<dbReference type="PANTHER" id="PTHR35851">
    <property type="entry name" value="CELL DIVISION PROTEIN FTSQ"/>
    <property type="match status" value="1"/>
</dbReference>
<name>A0A1G2LWP6_9BACT</name>
<evidence type="ECO:0000256" key="3">
    <source>
        <dbReference type="ARBA" id="ARBA00022618"/>
    </source>
</evidence>
<comment type="caution">
    <text evidence="10">The sequence shown here is derived from an EMBL/GenBank/DDBJ whole genome shotgun (WGS) entry which is preliminary data.</text>
</comment>
<evidence type="ECO:0000256" key="6">
    <source>
        <dbReference type="ARBA" id="ARBA00023136"/>
    </source>
</evidence>
<evidence type="ECO:0000313" key="11">
    <source>
        <dbReference type="Proteomes" id="UP000178116"/>
    </source>
</evidence>
<keyword evidence="4 8" id="KW-0812">Transmembrane</keyword>
<keyword evidence="6 8" id="KW-0472">Membrane</keyword>
<keyword evidence="2" id="KW-1003">Cell membrane</keyword>
<keyword evidence="3" id="KW-0132">Cell division</keyword>
<gene>
    <name evidence="10" type="ORF">A3A10_01355</name>
</gene>
<evidence type="ECO:0000256" key="4">
    <source>
        <dbReference type="ARBA" id="ARBA00022692"/>
    </source>
</evidence>
<feature type="domain" description="POTRA" evidence="9">
    <location>
        <begin position="43"/>
        <end position="121"/>
    </location>
</feature>
<dbReference type="PROSITE" id="PS51779">
    <property type="entry name" value="POTRA"/>
    <property type="match status" value="1"/>
</dbReference>